<organism evidence="2 3">
    <name type="scientific">Botrytis fragariae</name>
    <dbReference type="NCBI Taxonomy" id="1964551"/>
    <lineage>
        <taxon>Eukaryota</taxon>
        <taxon>Fungi</taxon>
        <taxon>Dikarya</taxon>
        <taxon>Ascomycota</taxon>
        <taxon>Pezizomycotina</taxon>
        <taxon>Leotiomycetes</taxon>
        <taxon>Helotiales</taxon>
        <taxon>Sclerotiniaceae</taxon>
        <taxon>Botrytis</taxon>
    </lineage>
</organism>
<comment type="caution">
    <text evidence="2">The sequence shown here is derived from an EMBL/GenBank/DDBJ whole genome shotgun (WGS) entry which is preliminary data.</text>
</comment>
<dbReference type="OrthoDB" id="2831558at2759"/>
<dbReference type="GeneID" id="59260067"/>
<dbReference type="GO" id="GO:0016740">
    <property type="term" value="F:transferase activity"/>
    <property type="evidence" value="ECO:0007669"/>
    <property type="project" value="UniProtKB-KW"/>
</dbReference>
<dbReference type="InterPro" id="IPR002575">
    <property type="entry name" value="Aminoglycoside_PTrfase"/>
</dbReference>
<dbReference type="PANTHER" id="PTHR21310:SF15">
    <property type="entry name" value="AMINOGLYCOSIDE PHOSPHOTRANSFERASE DOMAIN-CONTAINING PROTEIN"/>
    <property type="match status" value="1"/>
</dbReference>
<evidence type="ECO:0000313" key="2">
    <source>
        <dbReference type="EMBL" id="KAF5872639.1"/>
    </source>
</evidence>
<dbReference type="EMBL" id="JABFCT010000010">
    <property type="protein sequence ID" value="KAF5872639.1"/>
    <property type="molecule type" value="Genomic_DNA"/>
</dbReference>
<dbReference type="Proteomes" id="UP000531561">
    <property type="component" value="Unassembled WGS sequence"/>
</dbReference>
<evidence type="ECO:0000259" key="1">
    <source>
        <dbReference type="Pfam" id="PF01636"/>
    </source>
</evidence>
<dbReference type="InterPro" id="IPR011009">
    <property type="entry name" value="Kinase-like_dom_sf"/>
</dbReference>
<dbReference type="Pfam" id="PF01636">
    <property type="entry name" value="APH"/>
    <property type="match status" value="1"/>
</dbReference>
<dbReference type="PANTHER" id="PTHR21310">
    <property type="entry name" value="AMINOGLYCOSIDE PHOSPHOTRANSFERASE-RELATED-RELATED"/>
    <property type="match status" value="1"/>
</dbReference>
<keyword evidence="3" id="KW-1185">Reference proteome</keyword>
<evidence type="ECO:0000313" key="3">
    <source>
        <dbReference type="Proteomes" id="UP000531561"/>
    </source>
</evidence>
<dbReference type="SUPFAM" id="SSF56112">
    <property type="entry name" value="Protein kinase-like (PK-like)"/>
    <property type="match status" value="1"/>
</dbReference>
<reference evidence="2 3" key="1">
    <citation type="journal article" date="2020" name="Phytopathology">
        <title>A high-quality genome resource of Botrytis fragariae, a new and rapidly spreading fungal pathogen causing strawberry gray mold in the U.S.A.</title>
        <authorList>
            <person name="Wu Y."/>
            <person name="Saski C.A."/>
            <person name="Schnabel G."/>
            <person name="Xiao S."/>
            <person name="Hu M."/>
        </authorList>
    </citation>
    <scope>NUCLEOTIDE SEQUENCE [LARGE SCALE GENOMIC DNA]</scope>
    <source>
        <strain evidence="2 3">BVB16</strain>
    </source>
</reference>
<proteinExistence type="predicted"/>
<gene>
    <name evidence="2" type="ORF">Bfra_006001</name>
</gene>
<sequence>MKLLSSVLLEIHYVTSIHLFVSRVFGWGSASRDHAGWIFQELMPGEPLAEAFEAMPLGWKKVILEQMALFLKALQDYPLPESIRDLGGANFDGSDAVVSGPMIGVGAGPWDSLKKFCRDCLKAALAKAEDNPYVPGWKDDGVRKRIDTFMEKGPPVLFSAVPTKQEKSIIHGDSVPENLLYDPATCRITALLDYDFARILHPAYEFFLSFGSSGGDREAEGLRTSKLTGRFPSPLPTRVAPQNGTGIEWEVAQAWEEALQKMDVKRPSDIPGTEILANIDQLSDALLPWRLANEDFLNVNRDENQRMALRSLEEETLKGLLGHLEF</sequence>
<dbReference type="InterPro" id="IPR051678">
    <property type="entry name" value="AGP_Transferase"/>
</dbReference>
<protein>
    <submittedName>
        <fullName evidence="2">Putative phosphotransferase enzyme family protein</fullName>
    </submittedName>
</protein>
<keyword evidence="2" id="KW-0808">Transferase</keyword>
<dbReference type="Gene3D" id="3.90.1200.10">
    <property type="match status" value="1"/>
</dbReference>
<feature type="domain" description="Aminoglycoside phosphotransferase" evidence="1">
    <location>
        <begin position="21"/>
        <end position="229"/>
    </location>
</feature>
<name>A0A8H6EHL9_9HELO</name>
<accession>A0A8H6EHL9</accession>
<dbReference type="AlphaFoldDB" id="A0A8H6EHL9"/>
<dbReference type="RefSeq" id="XP_037191585.1">
    <property type="nucleotide sequence ID" value="XM_037336375.1"/>
</dbReference>